<evidence type="ECO:0000256" key="1">
    <source>
        <dbReference type="SAM" id="Phobius"/>
    </source>
</evidence>
<dbReference type="RefSeq" id="WP_126809217.1">
    <property type="nucleotide sequence ID" value="NZ_NGKA01000010.1"/>
</dbReference>
<evidence type="ECO:0000313" key="3">
    <source>
        <dbReference type="Proteomes" id="UP000287605"/>
    </source>
</evidence>
<keyword evidence="1" id="KW-1133">Transmembrane helix</keyword>
<comment type="caution">
    <text evidence="2">The sequence shown here is derived from an EMBL/GenBank/DDBJ whole genome shotgun (WGS) entry which is preliminary data.</text>
</comment>
<sequence length="101" mass="11470">MKKNLIMLVRLRKAVMVSIGIQLVMLVTLGVWDSLNAAVLVMSILSSLVTVIISVKDLNVNRDSRNIIKKMYEVDNRVQHNLATNQEALQKFYDWVGIKEA</sequence>
<organism evidence="2 3">
    <name type="scientific">Vagococcus elongatus</name>
    <dbReference type="NCBI Taxonomy" id="180344"/>
    <lineage>
        <taxon>Bacteria</taxon>
        <taxon>Bacillati</taxon>
        <taxon>Bacillota</taxon>
        <taxon>Bacilli</taxon>
        <taxon>Lactobacillales</taxon>
        <taxon>Enterococcaceae</taxon>
        <taxon>Vagococcus</taxon>
    </lineage>
</organism>
<accession>A0A430AU66</accession>
<dbReference type="AlphaFoldDB" id="A0A430AU66"/>
<evidence type="ECO:0008006" key="4">
    <source>
        <dbReference type="Google" id="ProtNLM"/>
    </source>
</evidence>
<feature type="transmembrane region" description="Helical" evidence="1">
    <location>
        <begin position="12"/>
        <end position="32"/>
    </location>
</feature>
<evidence type="ECO:0000313" key="2">
    <source>
        <dbReference type="EMBL" id="RSU11595.1"/>
    </source>
</evidence>
<keyword evidence="1" id="KW-0812">Transmembrane</keyword>
<gene>
    <name evidence="2" type="ORF">CBF29_07920</name>
</gene>
<feature type="transmembrane region" description="Helical" evidence="1">
    <location>
        <begin position="38"/>
        <end position="55"/>
    </location>
</feature>
<name>A0A430AU66_9ENTE</name>
<keyword evidence="1" id="KW-0472">Membrane</keyword>
<reference evidence="2 3" key="1">
    <citation type="submission" date="2017-05" db="EMBL/GenBank/DDBJ databases">
        <title>Vagococcus spp. assemblies.</title>
        <authorList>
            <person name="Gulvik C.A."/>
        </authorList>
    </citation>
    <scope>NUCLEOTIDE SEQUENCE [LARGE SCALE GENOMIC DNA]</scope>
    <source>
        <strain evidence="2 3">CCUG 51432</strain>
    </source>
</reference>
<dbReference type="EMBL" id="NGKA01000010">
    <property type="protein sequence ID" value="RSU11595.1"/>
    <property type="molecule type" value="Genomic_DNA"/>
</dbReference>
<proteinExistence type="predicted"/>
<dbReference type="Proteomes" id="UP000287605">
    <property type="component" value="Unassembled WGS sequence"/>
</dbReference>
<protein>
    <recommendedName>
        <fullName evidence="4">SMODS and SLOG-associating 2TM effector domain-containing protein</fullName>
    </recommendedName>
</protein>
<keyword evidence="3" id="KW-1185">Reference proteome</keyword>